<proteinExistence type="predicted"/>
<evidence type="ECO:0000313" key="1">
    <source>
        <dbReference type="EMBL" id="EAY13136.1"/>
    </source>
</evidence>
<dbReference type="InterPro" id="IPR032675">
    <property type="entry name" value="LRR_dom_sf"/>
</dbReference>
<dbReference type="Proteomes" id="UP000001542">
    <property type="component" value="Unassembled WGS sequence"/>
</dbReference>
<organism evidence="1 2">
    <name type="scientific">Trichomonas vaginalis (strain ATCC PRA-98 / G3)</name>
    <dbReference type="NCBI Taxonomy" id="412133"/>
    <lineage>
        <taxon>Eukaryota</taxon>
        <taxon>Metamonada</taxon>
        <taxon>Parabasalia</taxon>
        <taxon>Trichomonadida</taxon>
        <taxon>Trichomonadidae</taxon>
        <taxon>Trichomonas</taxon>
    </lineage>
</organism>
<dbReference type="VEuPathDB" id="TrichDB:TVAGG3_0526680"/>
<reference evidence="1" key="1">
    <citation type="submission" date="2006-10" db="EMBL/GenBank/DDBJ databases">
        <authorList>
            <person name="Amadeo P."/>
            <person name="Zhao Q."/>
            <person name="Wortman J."/>
            <person name="Fraser-Liggett C."/>
            <person name="Carlton J."/>
        </authorList>
    </citation>
    <scope>NUCLEOTIDE SEQUENCE</scope>
    <source>
        <strain evidence="1">G3</strain>
    </source>
</reference>
<dbReference type="Pfam" id="PF13306">
    <property type="entry name" value="LRR_5"/>
    <property type="match status" value="3"/>
</dbReference>
<reference evidence="1" key="2">
    <citation type="journal article" date="2007" name="Science">
        <title>Draft genome sequence of the sexually transmitted pathogen Trichomonas vaginalis.</title>
        <authorList>
            <person name="Carlton J.M."/>
            <person name="Hirt R.P."/>
            <person name="Silva J.C."/>
            <person name="Delcher A.L."/>
            <person name="Schatz M."/>
            <person name="Zhao Q."/>
            <person name="Wortman J.R."/>
            <person name="Bidwell S.L."/>
            <person name="Alsmark U.C.M."/>
            <person name="Besteiro S."/>
            <person name="Sicheritz-Ponten T."/>
            <person name="Noel C.J."/>
            <person name="Dacks J.B."/>
            <person name="Foster P.G."/>
            <person name="Simillion C."/>
            <person name="Van de Peer Y."/>
            <person name="Miranda-Saavedra D."/>
            <person name="Barton G.J."/>
            <person name="Westrop G.D."/>
            <person name="Mueller S."/>
            <person name="Dessi D."/>
            <person name="Fiori P.L."/>
            <person name="Ren Q."/>
            <person name="Paulsen I."/>
            <person name="Zhang H."/>
            <person name="Bastida-Corcuera F.D."/>
            <person name="Simoes-Barbosa A."/>
            <person name="Brown M.T."/>
            <person name="Hayes R.D."/>
            <person name="Mukherjee M."/>
            <person name="Okumura C.Y."/>
            <person name="Schneider R."/>
            <person name="Smith A.J."/>
            <person name="Vanacova S."/>
            <person name="Villalvazo M."/>
            <person name="Haas B.J."/>
            <person name="Pertea M."/>
            <person name="Feldblyum T.V."/>
            <person name="Utterback T.R."/>
            <person name="Shu C.L."/>
            <person name="Osoegawa K."/>
            <person name="de Jong P.J."/>
            <person name="Hrdy I."/>
            <person name="Horvathova L."/>
            <person name="Zubacova Z."/>
            <person name="Dolezal P."/>
            <person name="Malik S.B."/>
            <person name="Logsdon J.M. Jr."/>
            <person name="Henze K."/>
            <person name="Gupta A."/>
            <person name="Wang C.C."/>
            <person name="Dunne R.L."/>
            <person name="Upcroft J.A."/>
            <person name="Upcroft P."/>
            <person name="White O."/>
            <person name="Salzberg S.L."/>
            <person name="Tang P."/>
            <person name="Chiu C.-H."/>
            <person name="Lee Y.-S."/>
            <person name="Embley T.M."/>
            <person name="Coombs G.H."/>
            <person name="Mottram J.C."/>
            <person name="Tachezy J."/>
            <person name="Fraser-Liggett C.M."/>
            <person name="Johnson P.J."/>
        </authorList>
    </citation>
    <scope>NUCLEOTIDE SEQUENCE [LARGE SCALE GENOMIC DNA]</scope>
    <source>
        <strain evidence="1">G3</strain>
    </source>
</reference>
<name>A2E2G1_TRIV3</name>
<dbReference type="PANTHER" id="PTHR45661">
    <property type="entry name" value="SURFACE ANTIGEN"/>
    <property type="match status" value="1"/>
</dbReference>
<dbReference type="VEuPathDB" id="TrichDB:TVAG_444190"/>
<protein>
    <submittedName>
        <fullName evidence="1">Leucine Rich Repeat family protein</fullName>
    </submittedName>
</protein>
<accession>A2E2G1</accession>
<dbReference type="InParanoid" id="A2E2G1"/>
<dbReference type="EMBL" id="DS113290">
    <property type="protein sequence ID" value="EAY13136.1"/>
    <property type="molecule type" value="Genomic_DNA"/>
</dbReference>
<dbReference type="InterPro" id="IPR053139">
    <property type="entry name" value="Surface_bspA-like"/>
</dbReference>
<evidence type="ECO:0000313" key="2">
    <source>
        <dbReference type="Proteomes" id="UP000001542"/>
    </source>
</evidence>
<dbReference type="SMR" id="A2E2G1"/>
<dbReference type="Gene3D" id="3.80.10.10">
    <property type="entry name" value="Ribonuclease Inhibitor"/>
    <property type="match status" value="2"/>
</dbReference>
<dbReference type="InterPro" id="IPR026906">
    <property type="entry name" value="LRR_5"/>
</dbReference>
<keyword evidence="2" id="KW-1185">Reference proteome</keyword>
<gene>
    <name evidence="1" type="ORF">TVAG_444190</name>
</gene>
<dbReference type="PANTHER" id="PTHR45661:SF3">
    <property type="entry name" value="IG-LIKE DOMAIN-CONTAINING PROTEIN"/>
    <property type="match status" value="1"/>
</dbReference>
<dbReference type="VEuPathDB" id="TrichDB:TVAGG3_1075500"/>
<dbReference type="SUPFAM" id="SSF52058">
    <property type="entry name" value="L domain-like"/>
    <property type="match status" value="2"/>
</dbReference>
<dbReference type="AlphaFoldDB" id="A2E2G1"/>
<sequence>MFFYCFYCLSLSFLEYRDSSNEVIVGCLSDISGEVVIPQFATEIYSESSSNYAFKNCKDNITSILFEENSRIERIGPYSFFETNLRQVNFRNCQNLLLLNQSIFQNCKSLYWIILPPKLSIIGSFCFSGTPFMDIELPDSVEIIESYAFYKTNLFFFRISDRSKLSFLGEKCFADLQIHVIHIPRYLNSIAPSAFNNCLIDDALIDPENQNYKTDRKSLFTGTDNSTLMKVFGGFSDEYIVPDYVTSISDGCFSYCNRITSIRIHNNVSYIGENAFGHCYSLESIIFQSNNNLTFGCNLFLDKRYPFKLYILGMFNISIDCSISLPKVSTIVITNETKFQGSVSRFFGGNKFKWELEGDFTPDQLIQSFIDDFSVNYDDPDSINSGSFIYKDDSNTTLIGCSDDVYGEVLIPKNVTKIDALLIKSKFENCKRQITSLQFQYNSQIVSISSLGFYQSNIQTVNFSNCLKLTSLKYSSFGSCDNLKTIILPPNIINIDNSCFDYTSLSTIVLPDSLVNLGDGVFWKSKLETIHISSNSKLATIGSDCVVNRNSSKVTPQKS</sequence>